<accession>A0ABQ8KII7</accession>
<name>A0ABQ8KII7_9APHY</name>
<reference evidence="1 2" key="1">
    <citation type="journal article" date="2021" name="Environ. Microbiol.">
        <title>Gene family expansions and transcriptome signatures uncover fungal adaptations to wood decay.</title>
        <authorList>
            <person name="Hage H."/>
            <person name="Miyauchi S."/>
            <person name="Viragh M."/>
            <person name="Drula E."/>
            <person name="Min B."/>
            <person name="Chaduli D."/>
            <person name="Navarro D."/>
            <person name="Favel A."/>
            <person name="Norest M."/>
            <person name="Lesage-Meessen L."/>
            <person name="Balint B."/>
            <person name="Merenyi Z."/>
            <person name="de Eugenio L."/>
            <person name="Morin E."/>
            <person name="Martinez A.T."/>
            <person name="Baldrian P."/>
            <person name="Stursova M."/>
            <person name="Martinez M.J."/>
            <person name="Novotny C."/>
            <person name="Magnuson J.K."/>
            <person name="Spatafora J.W."/>
            <person name="Maurice S."/>
            <person name="Pangilinan J."/>
            <person name="Andreopoulos W."/>
            <person name="LaButti K."/>
            <person name="Hundley H."/>
            <person name="Na H."/>
            <person name="Kuo A."/>
            <person name="Barry K."/>
            <person name="Lipzen A."/>
            <person name="Henrissat B."/>
            <person name="Riley R."/>
            <person name="Ahrendt S."/>
            <person name="Nagy L.G."/>
            <person name="Grigoriev I.V."/>
            <person name="Martin F."/>
            <person name="Rosso M.N."/>
        </authorList>
    </citation>
    <scope>NUCLEOTIDE SEQUENCE [LARGE SCALE GENOMIC DNA]</scope>
    <source>
        <strain evidence="1 2">CIRM-BRFM 1785</strain>
    </source>
</reference>
<dbReference type="Proteomes" id="UP000814176">
    <property type="component" value="Unassembled WGS sequence"/>
</dbReference>
<evidence type="ECO:0008006" key="3">
    <source>
        <dbReference type="Google" id="ProtNLM"/>
    </source>
</evidence>
<gene>
    <name evidence="1" type="ORF">C8Q71DRAFT_898493</name>
</gene>
<protein>
    <recommendedName>
        <fullName evidence="3">F-box domain-containing protein</fullName>
    </recommendedName>
</protein>
<evidence type="ECO:0000313" key="2">
    <source>
        <dbReference type="Proteomes" id="UP000814176"/>
    </source>
</evidence>
<evidence type="ECO:0000313" key="1">
    <source>
        <dbReference type="EMBL" id="KAH9837809.1"/>
    </source>
</evidence>
<dbReference type="EMBL" id="JADCUA010000008">
    <property type="protein sequence ID" value="KAH9837809.1"/>
    <property type="molecule type" value="Genomic_DNA"/>
</dbReference>
<dbReference type="GeneID" id="72009507"/>
<comment type="caution">
    <text evidence="1">The sequence shown here is derived from an EMBL/GenBank/DDBJ whole genome shotgun (WGS) entry which is preliminary data.</text>
</comment>
<sequence length="306" mass="34254">MPQAPRNVPPELVEHIIDFNFSDRPSLFACSLVARAWVPATRLHLFTSLNLSTARRILAFADILPTSPYIARHAREVHVPAWLSKPAPRDALAQVFQQLCEVTVIRCAGQQLQPVWYEVLGRLSSVRSLKLRATWCDLDALNGLLRAVSGVTDLFVQTRMLSGVGEISAPAARVVPLPDLERMVVFNANGLPNDFQSIILRQDLPRLESIEAQFGSEEDILLFRKFLDRGGYKALKDLHMDFTYEYLSGPTDGTDATQLLGESVRRCNLRSLGLKCDNDDFARIWAASQESLTSTDSSDFPMCMYN</sequence>
<proteinExistence type="predicted"/>
<keyword evidence="2" id="KW-1185">Reference proteome</keyword>
<organism evidence="1 2">
    <name type="scientific">Rhodofomes roseus</name>
    <dbReference type="NCBI Taxonomy" id="34475"/>
    <lineage>
        <taxon>Eukaryota</taxon>
        <taxon>Fungi</taxon>
        <taxon>Dikarya</taxon>
        <taxon>Basidiomycota</taxon>
        <taxon>Agaricomycotina</taxon>
        <taxon>Agaricomycetes</taxon>
        <taxon>Polyporales</taxon>
        <taxon>Rhodofomes</taxon>
    </lineage>
</organism>
<dbReference type="RefSeq" id="XP_047779847.1">
    <property type="nucleotide sequence ID" value="XM_047928775.1"/>
</dbReference>